<feature type="compositionally biased region" description="Low complexity" evidence="1">
    <location>
        <begin position="89"/>
        <end position="101"/>
    </location>
</feature>
<protein>
    <submittedName>
        <fullName evidence="2">Uncharacterized protein</fullName>
    </submittedName>
</protein>
<organism evidence="2 3">
    <name type="scientific">Actinomycetospora chibensis</name>
    <dbReference type="NCBI Taxonomy" id="663606"/>
    <lineage>
        <taxon>Bacteria</taxon>
        <taxon>Bacillati</taxon>
        <taxon>Actinomycetota</taxon>
        <taxon>Actinomycetes</taxon>
        <taxon>Pseudonocardiales</taxon>
        <taxon>Pseudonocardiaceae</taxon>
        <taxon>Actinomycetospora</taxon>
    </lineage>
</organism>
<proteinExistence type="predicted"/>
<gene>
    <name evidence="2" type="ORF">ACFPEL_29960</name>
</gene>
<dbReference type="EMBL" id="JBHSIM010000068">
    <property type="protein sequence ID" value="MFC4836662.1"/>
    <property type="molecule type" value="Genomic_DNA"/>
</dbReference>
<accession>A0ABV9RTF6</accession>
<sequence>MAADLDAETVAFPLPDPGAETCRDVARALAPYTRPDRGLVLSGSAAAALAEVFRRLARDGGEVPDVAVRAARRLLTDLAAADCAAAECADRAGTSTRTAPTPRSPSDRDPEVLAAR</sequence>
<evidence type="ECO:0000313" key="2">
    <source>
        <dbReference type="EMBL" id="MFC4836662.1"/>
    </source>
</evidence>
<feature type="region of interest" description="Disordered" evidence="1">
    <location>
        <begin position="89"/>
        <end position="116"/>
    </location>
</feature>
<evidence type="ECO:0000313" key="3">
    <source>
        <dbReference type="Proteomes" id="UP001595909"/>
    </source>
</evidence>
<comment type="caution">
    <text evidence="2">The sequence shown here is derived from an EMBL/GenBank/DDBJ whole genome shotgun (WGS) entry which is preliminary data.</text>
</comment>
<feature type="compositionally biased region" description="Basic and acidic residues" evidence="1">
    <location>
        <begin position="105"/>
        <end position="116"/>
    </location>
</feature>
<dbReference type="Proteomes" id="UP001595909">
    <property type="component" value="Unassembled WGS sequence"/>
</dbReference>
<keyword evidence="3" id="KW-1185">Reference proteome</keyword>
<reference evidence="3" key="1">
    <citation type="journal article" date="2019" name="Int. J. Syst. Evol. Microbiol.">
        <title>The Global Catalogue of Microorganisms (GCM) 10K type strain sequencing project: providing services to taxonomists for standard genome sequencing and annotation.</title>
        <authorList>
            <consortium name="The Broad Institute Genomics Platform"/>
            <consortium name="The Broad Institute Genome Sequencing Center for Infectious Disease"/>
            <person name="Wu L."/>
            <person name="Ma J."/>
        </authorList>
    </citation>
    <scope>NUCLEOTIDE SEQUENCE [LARGE SCALE GENOMIC DNA]</scope>
    <source>
        <strain evidence="3">CCUG 50347</strain>
    </source>
</reference>
<evidence type="ECO:0000256" key="1">
    <source>
        <dbReference type="SAM" id="MobiDB-lite"/>
    </source>
</evidence>
<name>A0ABV9RTF6_9PSEU</name>
<dbReference type="RefSeq" id="WP_274191199.1">
    <property type="nucleotide sequence ID" value="NZ_BAABHN010000068.1"/>
</dbReference>